<dbReference type="PANTHER" id="PTHR11267">
    <property type="entry name" value="T-BOX PROTEIN-RELATED"/>
    <property type="match status" value="1"/>
</dbReference>
<comment type="caution">
    <text evidence="9">The sequence shown here is derived from an EMBL/GenBank/DDBJ whole genome shotgun (WGS) entry which is preliminary data.</text>
</comment>
<dbReference type="PANTHER" id="PTHR11267:SF29">
    <property type="entry name" value="T-BOX TRANSCRIPTION FACTOR TBX4"/>
    <property type="match status" value="1"/>
</dbReference>
<evidence type="ECO:0000256" key="7">
    <source>
        <dbReference type="SAM" id="MobiDB-lite"/>
    </source>
</evidence>
<feature type="compositionally biased region" description="Polar residues" evidence="7">
    <location>
        <begin position="26"/>
        <end position="48"/>
    </location>
</feature>
<sequence length="120" mass="13402">MLQEKASAVTDDRVSRVQAGGETNLFPDQSQLGPSTAPSAPTSAGPDQNIANIKVVLHEKELWKKFHEAGTEMIITKAGRRMFPSYKVKVSGMNPKTKYILLIDIVPADDHRYKFCDNKW</sequence>
<keyword evidence="10" id="KW-1185">Reference proteome</keyword>
<keyword evidence="2" id="KW-0805">Transcription regulation</keyword>
<keyword evidence="3 6" id="KW-0238">DNA-binding</keyword>
<keyword evidence="5 6" id="KW-0539">Nucleus</keyword>
<gene>
    <name evidence="9" type="primary">TBX4</name>
    <name evidence="9" type="ORF">AMECASPLE_013737</name>
</gene>
<comment type="subcellular location">
    <subcellularLocation>
        <location evidence="1 6">Nucleus</location>
    </subcellularLocation>
</comment>
<name>A0ABV0YCD2_9TELE</name>
<organism evidence="9 10">
    <name type="scientific">Ameca splendens</name>
    <dbReference type="NCBI Taxonomy" id="208324"/>
    <lineage>
        <taxon>Eukaryota</taxon>
        <taxon>Metazoa</taxon>
        <taxon>Chordata</taxon>
        <taxon>Craniata</taxon>
        <taxon>Vertebrata</taxon>
        <taxon>Euteleostomi</taxon>
        <taxon>Actinopterygii</taxon>
        <taxon>Neopterygii</taxon>
        <taxon>Teleostei</taxon>
        <taxon>Neoteleostei</taxon>
        <taxon>Acanthomorphata</taxon>
        <taxon>Ovalentaria</taxon>
        <taxon>Atherinomorphae</taxon>
        <taxon>Cyprinodontiformes</taxon>
        <taxon>Goodeidae</taxon>
        <taxon>Ameca</taxon>
    </lineage>
</organism>
<accession>A0ABV0YCD2</accession>
<evidence type="ECO:0000313" key="9">
    <source>
        <dbReference type="EMBL" id="MEQ2291478.1"/>
    </source>
</evidence>
<evidence type="ECO:0000256" key="5">
    <source>
        <dbReference type="ARBA" id="ARBA00023242"/>
    </source>
</evidence>
<protein>
    <submittedName>
        <fullName evidence="9">T-box transcription factor tbx4</fullName>
    </submittedName>
</protein>
<keyword evidence="4" id="KW-0804">Transcription</keyword>
<dbReference type="InterPro" id="IPR036960">
    <property type="entry name" value="T-box_sf"/>
</dbReference>
<feature type="domain" description="T-box" evidence="8">
    <location>
        <begin position="57"/>
        <end position="120"/>
    </location>
</feature>
<dbReference type="SUPFAM" id="SSF49417">
    <property type="entry name" value="p53-like transcription factors"/>
    <property type="match status" value="1"/>
</dbReference>
<dbReference type="InterPro" id="IPR018186">
    <property type="entry name" value="TF_T-box_CS"/>
</dbReference>
<evidence type="ECO:0000256" key="4">
    <source>
        <dbReference type="ARBA" id="ARBA00023163"/>
    </source>
</evidence>
<dbReference type="InterPro" id="IPR001699">
    <property type="entry name" value="TF_T-box"/>
</dbReference>
<dbReference type="PROSITE" id="PS50252">
    <property type="entry name" value="TBOX_3"/>
    <property type="match status" value="1"/>
</dbReference>
<evidence type="ECO:0000256" key="3">
    <source>
        <dbReference type="ARBA" id="ARBA00023125"/>
    </source>
</evidence>
<dbReference type="PROSITE" id="PS01283">
    <property type="entry name" value="TBOX_1"/>
    <property type="match status" value="1"/>
</dbReference>
<reference evidence="9 10" key="1">
    <citation type="submission" date="2021-06" db="EMBL/GenBank/DDBJ databases">
        <authorList>
            <person name="Palmer J.M."/>
        </authorList>
    </citation>
    <scope>NUCLEOTIDE SEQUENCE [LARGE SCALE GENOMIC DNA]</scope>
    <source>
        <strain evidence="9 10">AS_MEX2019</strain>
        <tissue evidence="9">Muscle</tissue>
    </source>
</reference>
<dbReference type="Pfam" id="PF00907">
    <property type="entry name" value="T-box"/>
    <property type="match status" value="1"/>
</dbReference>
<feature type="region of interest" description="Disordered" evidence="7">
    <location>
        <begin position="1"/>
        <end position="48"/>
    </location>
</feature>
<dbReference type="Gene3D" id="2.60.40.820">
    <property type="entry name" value="Transcription factor, T-box"/>
    <property type="match status" value="1"/>
</dbReference>
<dbReference type="InterPro" id="IPR008967">
    <property type="entry name" value="p53-like_TF_DNA-bd_sf"/>
</dbReference>
<dbReference type="InterPro" id="IPR046360">
    <property type="entry name" value="T-box_DNA-bd"/>
</dbReference>
<dbReference type="SMART" id="SM00425">
    <property type="entry name" value="TBOX"/>
    <property type="match status" value="1"/>
</dbReference>
<comment type="caution">
    <text evidence="6">Lacks conserved residue(s) required for the propagation of feature annotation.</text>
</comment>
<dbReference type="Proteomes" id="UP001469553">
    <property type="component" value="Unassembled WGS sequence"/>
</dbReference>
<proteinExistence type="predicted"/>
<dbReference type="EMBL" id="JAHRIP010029124">
    <property type="protein sequence ID" value="MEQ2291478.1"/>
    <property type="molecule type" value="Genomic_DNA"/>
</dbReference>
<evidence type="ECO:0000313" key="10">
    <source>
        <dbReference type="Proteomes" id="UP001469553"/>
    </source>
</evidence>
<evidence type="ECO:0000256" key="2">
    <source>
        <dbReference type="ARBA" id="ARBA00023015"/>
    </source>
</evidence>
<evidence type="ECO:0000256" key="6">
    <source>
        <dbReference type="PROSITE-ProRule" id="PRU00201"/>
    </source>
</evidence>
<evidence type="ECO:0000259" key="8">
    <source>
        <dbReference type="PROSITE" id="PS50252"/>
    </source>
</evidence>
<evidence type="ECO:0000256" key="1">
    <source>
        <dbReference type="ARBA" id="ARBA00004123"/>
    </source>
</evidence>